<dbReference type="EMBL" id="KX231277">
    <property type="protein sequence ID" value="AOA33891.1"/>
    <property type="molecule type" value="Genomic_DNA"/>
</dbReference>
<protein>
    <submittedName>
        <fullName evidence="1">Transposon Tn7 transposition protein tnsA</fullName>
    </submittedName>
</protein>
<accession>A0A1B2LQN3</accession>
<name>A0A1B2LQN3_AERSA</name>
<organism evidence="1">
    <name type="scientific">Aeromonas salmonicida</name>
    <dbReference type="NCBI Taxonomy" id="645"/>
    <lineage>
        <taxon>Bacteria</taxon>
        <taxon>Pseudomonadati</taxon>
        <taxon>Pseudomonadota</taxon>
        <taxon>Gammaproteobacteria</taxon>
        <taxon>Aeromonadales</taxon>
        <taxon>Aeromonadaceae</taxon>
        <taxon>Aeromonas</taxon>
    </lineage>
</organism>
<proteinExistence type="predicted"/>
<evidence type="ECO:0000313" key="1">
    <source>
        <dbReference type="EMBL" id="AOA33891.1"/>
    </source>
</evidence>
<reference evidence="1" key="1">
    <citation type="journal article" date="2016" name="FEMS Microbiol. Lett.">
        <title>Aeromonas salmonicida subsp. salmonicida strains isolated from Chinese freshwater fish contain a novel genomic island and possible regional-specific mobile genetic elements profiles.</title>
        <authorList>
            <person name="Long M."/>
            <person name="Nielsen T.K."/>
            <person name="Leisner J.J."/>
            <person name="Hansen L.H."/>
            <person name="Shen Z.X."/>
            <person name="Zhang Q.Q."/>
            <person name="Li A."/>
        </authorList>
    </citation>
    <scope>NUCLEOTIDE SEQUENCE</scope>
    <source>
        <strain evidence="1">BG</strain>
    </source>
</reference>
<sequence>MLARHCFLFDLEIPYRELKPKDLVANAHQMHQELSSVSR</sequence>
<dbReference type="AlphaFoldDB" id="A0A1B2LQN3"/>